<evidence type="ECO:0000259" key="11">
    <source>
        <dbReference type="Pfam" id="PF00122"/>
    </source>
</evidence>
<dbReference type="SUPFAM" id="SSF81653">
    <property type="entry name" value="Calcium ATPase, transduction domain A"/>
    <property type="match status" value="1"/>
</dbReference>
<keyword evidence="5" id="KW-0067">ATP-binding</keyword>
<dbReference type="GO" id="GO:0030007">
    <property type="term" value="P:intracellular potassium ion homeostasis"/>
    <property type="evidence" value="ECO:0007669"/>
    <property type="project" value="TreeGrafter"/>
</dbReference>
<dbReference type="GO" id="GO:0005524">
    <property type="term" value="F:ATP binding"/>
    <property type="evidence" value="ECO:0007669"/>
    <property type="project" value="UniProtKB-KW"/>
</dbReference>
<dbReference type="OrthoDB" id="116380at2759"/>
<dbReference type="GO" id="GO:0005886">
    <property type="term" value="C:plasma membrane"/>
    <property type="evidence" value="ECO:0007669"/>
    <property type="project" value="UniProtKB-SubCell"/>
</dbReference>
<evidence type="ECO:0000313" key="14">
    <source>
        <dbReference type="EMBL" id="KAA0150670.1"/>
    </source>
</evidence>
<dbReference type="PANTHER" id="PTHR43294:SF21">
    <property type="entry name" value="CATION TRANSPORTING ATPASE"/>
    <property type="match status" value="1"/>
</dbReference>
<evidence type="ECO:0000313" key="15">
    <source>
        <dbReference type="EMBL" id="KAA0153308.1"/>
    </source>
</evidence>
<dbReference type="Proteomes" id="UP000324907">
    <property type="component" value="Unassembled WGS sequence"/>
</dbReference>
<dbReference type="GO" id="GO:1902600">
    <property type="term" value="P:proton transmembrane transport"/>
    <property type="evidence" value="ECO:0007669"/>
    <property type="project" value="TreeGrafter"/>
</dbReference>
<dbReference type="Pfam" id="PF00690">
    <property type="entry name" value="Cation_ATPase_N"/>
    <property type="match status" value="1"/>
</dbReference>
<dbReference type="OMA" id="FMCAALC"/>
<protein>
    <recommendedName>
        <fullName evidence="22">Cation-transporting P-type ATPase N-terminal domain-containing protein</fullName>
    </recommendedName>
</protein>
<feature type="transmembrane region" description="Helical" evidence="10">
    <location>
        <begin position="197"/>
        <end position="218"/>
    </location>
</feature>
<dbReference type="SUPFAM" id="SSF81665">
    <property type="entry name" value="Calcium ATPase, transmembrane domain M"/>
    <property type="match status" value="1"/>
</dbReference>
<evidence type="ECO:0000256" key="9">
    <source>
        <dbReference type="SAM" id="MobiDB-lite"/>
    </source>
</evidence>
<feature type="compositionally biased region" description="Basic and acidic residues" evidence="9">
    <location>
        <begin position="751"/>
        <end position="763"/>
    </location>
</feature>
<keyword evidence="3 10" id="KW-0812">Transmembrane</keyword>
<keyword evidence="19" id="KW-1185">Reference proteome</keyword>
<dbReference type="InterPro" id="IPR018303">
    <property type="entry name" value="ATPase_P-typ_P_site"/>
</dbReference>
<feature type="transmembrane region" description="Helical" evidence="10">
    <location>
        <begin position="437"/>
        <end position="460"/>
    </location>
</feature>
<evidence type="ECO:0000313" key="20">
    <source>
        <dbReference type="Proteomes" id="UP000324907"/>
    </source>
</evidence>
<dbReference type="InterPro" id="IPR004014">
    <property type="entry name" value="ATPase_P-typ_cation-transptr_N"/>
</dbReference>
<evidence type="ECO:0000259" key="12">
    <source>
        <dbReference type="Pfam" id="PF00689"/>
    </source>
</evidence>
<evidence type="ECO:0000256" key="2">
    <source>
        <dbReference type="ARBA" id="ARBA00022475"/>
    </source>
</evidence>
<dbReference type="SUPFAM" id="SSF56784">
    <property type="entry name" value="HAD-like"/>
    <property type="match status" value="1"/>
</dbReference>
<evidence type="ECO:0000256" key="3">
    <source>
        <dbReference type="ARBA" id="ARBA00022692"/>
    </source>
</evidence>
<keyword evidence="8 10" id="KW-0472">Membrane</keyword>
<evidence type="ECO:0000256" key="1">
    <source>
        <dbReference type="ARBA" id="ARBA00004651"/>
    </source>
</evidence>
<evidence type="ECO:0000256" key="4">
    <source>
        <dbReference type="ARBA" id="ARBA00022741"/>
    </source>
</evidence>
<dbReference type="FunFam" id="1.20.1110.10:FF:000095">
    <property type="entry name" value="Sodium/potassium-transporting ATPase subunit alpha-1"/>
    <property type="match status" value="1"/>
</dbReference>
<evidence type="ECO:0000313" key="19">
    <source>
        <dbReference type="Proteomes" id="UP000323011"/>
    </source>
</evidence>
<feature type="domain" description="Cation-transporting P-type ATPase C-terminal" evidence="12">
    <location>
        <begin position="1059"/>
        <end position="1142"/>
    </location>
</feature>
<gene>
    <name evidence="17" type="ORF">FNF27_02746</name>
    <name evidence="16" type="ORF">FNF28_01412</name>
    <name evidence="15" type="ORF">FNF29_03121</name>
    <name evidence="14" type="ORF">FNF31_06989</name>
</gene>
<comment type="caution">
    <text evidence="14">The sequence shown here is derived from an EMBL/GenBank/DDBJ whole genome shotgun (WGS) entry which is preliminary data.</text>
</comment>
<dbReference type="InterPro" id="IPR008250">
    <property type="entry name" value="ATPase_P-typ_transduc_dom_A_sf"/>
</dbReference>
<feature type="transmembrane region" description="Helical" evidence="10">
    <location>
        <begin position="407"/>
        <end position="431"/>
    </location>
</feature>
<feature type="transmembrane region" description="Helical" evidence="10">
    <location>
        <begin position="224"/>
        <end position="243"/>
    </location>
</feature>
<sequence length="1493" mass="164118">MSGGSIGTSPSMGHTRSVETAGSCDDLFFHALFIGIPTFLARAFMYLICCRCFCRTAEKEADGPGGDSSVAKAQYRLGPDGGTAADSVHLASTKKSDLVGSQFAQLNTLIIREMNEHVQRVHGVDEDDAREMLARVGLVEGKYDLDKATQAMNDATVEGVYGLTKTQRALLTNDFTKLNELTKAGEKPEWLKFLEELTGFFALLLWFGAVLCIIGYFLRYEADNLALGIVLATVVLVTGIFSYSQNSQAASLMSSFEKLLREEILVLTDQRPTLAGKDKEVDSWVKYNCHNSSLHFDAKYLVPGDVVYLNQGKKIPADIRLLSGDGFGVDNSPLTGEPDVLERSRLNTETDPKEATNMVFFGTDAKNKSAVGVVVRTGDETFIGKIAQLTEGTANEDTPINKEIHHFISIVSAVAIFLGITFFIIGFALGTDPITNLVFMIGIIVANVPEGLLATVTVSLSLTASAMFNKNVLVKNMESVETLGSTTCICSDKTGTLTQNRMTCAEVVFDKTIYRTDFVDPGADRFEDLSAVCEKSASWMEFYDALCLNTTATFTGEGQYTGDRVTPFFTKRSPTALPVVAWNGIDGDASEAAMIKLAQYMSPDAYKPSTGPLPVVTTDDPSSVKYCTAGPYGTDLVAKRRSIYPNRGSVNPASAKGVIPFNSTNKYHVNITNMTPVGSSEPSRYCVWMKGAPDRVLGRCDRMVKDGKTVDLSESDRKDIDNRLDRLMRKGRRVLAFAKYDMTPEETPAFPKDRSQEADKDGVPPHPFDGSAMNFPMGEDKDTDVHRAIEARLSEGDDPEVLADFRKHAHKKLVFVGMVALIDPPRPAVPDAVLSCQRAGIRVVMVTGDHPTTASAIARMVNIFTTDRPKTLGWRMVKGKPALRPDGGDFIVDPDPARYDLKAWFDEGKKVDLVEENAIVVPGWCIPAASTEELRPFWSFIFNHTQIVFARTSPSQKLQIVKAFQELEKEVVAVTGDGVNDAPALKKADIGVAMGIAGTDVTKGAADMILLDDNFASIVRGVEEGRLIFDNLKKSIAYTLSSNIPEIAPFLCFITIQTPLPLSTVLILFIDLGTDMVPAISMAWEAKEADIMRRPPRDSLVDRLVTKKLVSFAYLQIGVIQAAAGFFTWIVVMNDYGFAPHTLPGLGANDNFAKQVMYCKLNGGVWRNLDGVAYSASTDAQDAINAGFLFWDPSIHGSIEQCDFPSRNFVGELTAPTNTFDVENPASYVDYTGRLPVNTRESILALKDAGFVEYTPWRSRTSPFWRDAWLAWDYKEDGVPGAGPSVTDLVFFTIQQPGTWVIDPTSQTDDAAVGSTLADNLVRQAIGSDKTFSRATFVPPPVSETLDPVSLARQTADGSYIVNVASRMIQREALQHAQCAYFVSIVVVQWADLLICKTRWLSIYHQRMRNPAMNFGLVLETLLAAFLCYTPGLEVIFVRPLRFTHWLPAAPFSVVIFLYDEIRKSIMRSTSVARRQGQQVIMEYGWLARNTYY</sequence>
<feature type="transmembrane region" description="Helical" evidence="10">
    <location>
        <begin position="1443"/>
        <end position="1459"/>
    </location>
</feature>
<dbReference type="SFLD" id="SFLDF00027">
    <property type="entry name" value="p-type_atpase"/>
    <property type="match status" value="1"/>
</dbReference>
<dbReference type="Proteomes" id="UP000323011">
    <property type="component" value="Unassembled WGS sequence"/>
</dbReference>
<dbReference type="EMBL" id="VLTM01000121">
    <property type="protein sequence ID" value="KAA0150670.1"/>
    <property type="molecule type" value="Genomic_DNA"/>
</dbReference>
<dbReference type="EMBL" id="VLTN01000016">
    <property type="protein sequence ID" value="KAA0153308.1"/>
    <property type="molecule type" value="Genomic_DNA"/>
</dbReference>
<dbReference type="InterPro" id="IPR023214">
    <property type="entry name" value="HAD_sf"/>
</dbReference>
<evidence type="ECO:0000256" key="6">
    <source>
        <dbReference type="ARBA" id="ARBA00022967"/>
    </source>
</evidence>
<dbReference type="InterPro" id="IPR050510">
    <property type="entry name" value="Cation_transp_ATPase_P-type"/>
</dbReference>
<evidence type="ECO:0000313" key="18">
    <source>
        <dbReference type="Proteomes" id="UP000322899"/>
    </source>
</evidence>
<dbReference type="InterPro" id="IPR059000">
    <property type="entry name" value="ATPase_P-type_domA"/>
</dbReference>
<evidence type="ECO:0000256" key="7">
    <source>
        <dbReference type="ARBA" id="ARBA00022989"/>
    </source>
</evidence>
<name>A0A5A8CF14_CAFRO</name>
<dbReference type="Gene3D" id="2.70.150.10">
    <property type="entry name" value="Calcium-transporting ATPase, cytoplasmic transduction domain A"/>
    <property type="match status" value="1"/>
</dbReference>
<reference evidence="18 19" key="1">
    <citation type="submission" date="2019-07" db="EMBL/GenBank/DDBJ databases">
        <title>Genomes of Cafeteria roenbergensis.</title>
        <authorList>
            <person name="Fischer M.G."/>
            <person name="Hackl T."/>
            <person name="Roman M."/>
        </authorList>
    </citation>
    <scope>NUCLEOTIDE SEQUENCE [LARGE SCALE GENOMIC DNA]</scope>
    <source>
        <strain evidence="15 19">BVI</strain>
        <strain evidence="14 21">Cflag</strain>
        <strain evidence="17 18">E4-10P</strain>
        <strain evidence="16 20">RCC970-E3</strain>
    </source>
</reference>
<feature type="domain" description="Cation-transporting P-type ATPase N-terminal" evidence="13">
    <location>
        <begin position="178"/>
        <end position="212"/>
    </location>
</feature>
<dbReference type="Gene3D" id="3.40.50.1000">
    <property type="entry name" value="HAD superfamily/HAD-like"/>
    <property type="match status" value="2"/>
</dbReference>
<dbReference type="GO" id="GO:1990573">
    <property type="term" value="P:potassium ion import across plasma membrane"/>
    <property type="evidence" value="ECO:0007669"/>
    <property type="project" value="TreeGrafter"/>
</dbReference>
<dbReference type="GO" id="GO:0006883">
    <property type="term" value="P:intracellular sodium ion homeostasis"/>
    <property type="evidence" value="ECO:0007669"/>
    <property type="project" value="TreeGrafter"/>
</dbReference>
<evidence type="ECO:0000313" key="16">
    <source>
        <dbReference type="EMBL" id="KAA0170417.1"/>
    </source>
</evidence>
<dbReference type="InterPro" id="IPR023299">
    <property type="entry name" value="ATPase_P-typ_cyto_dom_N"/>
</dbReference>
<dbReference type="PANTHER" id="PTHR43294">
    <property type="entry name" value="SODIUM/POTASSIUM-TRANSPORTING ATPASE SUBUNIT ALPHA"/>
    <property type="match status" value="1"/>
</dbReference>
<dbReference type="InterPro" id="IPR044492">
    <property type="entry name" value="P_typ_ATPase_HD_dom"/>
</dbReference>
<proteinExistence type="predicted"/>
<dbReference type="EMBL" id="VLTL01000013">
    <property type="protein sequence ID" value="KAA0170417.1"/>
    <property type="molecule type" value="Genomic_DNA"/>
</dbReference>
<evidence type="ECO:0000256" key="10">
    <source>
        <dbReference type="SAM" id="Phobius"/>
    </source>
</evidence>
<dbReference type="Proteomes" id="UP000322899">
    <property type="component" value="Unassembled WGS sequence"/>
</dbReference>
<keyword evidence="6" id="KW-1278">Translocase</keyword>
<feature type="transmembrane region" description="Helical" evidence="10">
    <location>
        <begin position="1417"/>
        <end position="1437"/>
    </location>
</feature>
<dbReference type="PRINTS" id="PR00121">
    <property type="entry name" value="NAKATPASE"/>
</dbReference>
<feature type="domain" description="Cation-transporting P-type ATPase C-terminal" evidence="12">
    <location>
        <begin position="1373"/>
        <end position="1465"/>
    </location>
</feature>
<dbReference type="PRINTS" id="PR00119">
    <property type="entry name" value="CATATPASE"/>
</dbReference>
<evidence type="ECO:0000259" key="13">
    <source>
        <dbReference type="Pfam" id="PF00690"/>
    </source>
</evidence>
<dbReference type="Pfam" id="PF08282">
    <property type="entry name" value="Hydrolase_3"/>
    <property type="match status" value="1"/>
</dbReference>
<dbReference type="InterPro" id="IPR023298">
    <property type="entry name" value="ATPase_P-typ_TM_dom_sf"/>
</dbReference>
<comment type="subcellular location">
    <subcellularLocation>
        <location evidence="1">Cell membrane</location>
        <topology evidence="1">Multi-pass membrane protein</topology>
    </subcellularLocation>
</comment>
<feature type="transmembrane region" description="Helical" evidence="10">
    <location>
        <begin position="27"/>
        <end position="49"/>
    </location>
</feature>
<dbReference type="InterPro" id="IPR036412">
    <property type="entry name" value="HAD-like_sf"/>
</dbReference>
<keyword evidence="4" id="KW-0547">Nucleotide-binding</keyword>
<feature type="transmembrane region" description="Helical" evidence="10">
    <location>
        <begin position="1112"/>
        <end position="1132"/>
    </location>
</feature>
<dbReference type="InterPro" id="IPR006068">
    <property type="entry name" value="ATPase_P-typ_cation-transptr_C"/>
</dbReference>
<dbReference type="Pfam" id="PF00122">
    <property type="entry name" value="E1-E2_ATPase"/>
    <property type="match status" value="1"/>
</dbReference>
<dbReference type="GO" id="GO:0036376">
    <property type="term" value="P:sodium ion export across plasma membrane"/>
    <property type="evidence" value="ECO:0007669"/>
    <property type="project" value="TreeGrafter"/>
</dbReference>
<evidence type="ECO:0000313" key="21">
    <source>
        <dbReference type="Proteomes" id="UP000325113"/>
    </source>
</evidence>
<feature type="region of interest" description="Disordered" evidence="9">
    <location>
        <begin position="745"/>
        <end position="777"/>
    </location>
</feature>
<dbReference type="GO" id="GO:0005391">
    <property type="term" value="F:P-type sodium:potassium-exchanging transporter activity"/>
    <property type="evidence" value="ECO:0007669"/>
    <property type="project" value="TreeGrafter"/>
</dbReference>
<evidence type="ECO:0000256" key="5">
    <source>
        <dbReference type="ARBA" id="ARBA00022840"/>
    </source>
</evidence>
<evidence type="ECO:0000256" key="8">
    <source>
        <dbReference type="ARBA" id="ARBA00023136"/>
    </source>
</evidence>
<evidence type="ECO:0000313" key="17">
    <source>
        <dbReference type="EMBL" id="KAA0175665.1"/>
    </source>
</evidence>
<dbReference type="NCBIfam" id="TIGR01494">
    <property type="entry name" value="ATPase_P-type"/>
    <property type="match status" value="2"/>
</dbReference>
<dbReference type="PROSITE" id="PS00154">
    <property type="entry name" value="ATPASE_E1_E2"/>
    <property type="match status" value="1"/>
</dbReference>
<dbReference type="Proteomes" id="UP000325113">
    <property type="component" value="Unassembled WGS sequence"/>
</dbReference>
<organism evidence="14 21">
    <name type="scientific">Cafeteria roenbergensis</name>
    <name type="common">Marine flagellate</name>
    <dbReference type="NCBI Taxonomy" id="33653"/>
    <lineage>
        <taxon>Eukaryota</taxon>
        <taxon>Sar</taxon>
        <taxon>Stramenopiles</taxon>
        <taxon>Bigyra</taxon>
        <taxon>Opalozoa</taxon>
        <taxon>Bicosoecida</taxon>
        <taxon>Cafeteriaceae</taxon>
        <taxon>Cafeteria</taxon>
    </lineage>
</organism>
<dbReference type="Gene3D" id="1.20.1110.10">
    <property type="entry name" value="Calcium-transporting ATPase, transmembrane domain"/>
    <property type="match status" value="3"/>
</dbReference>
<keyword evidence="7 10" id="KW-1133">Transmembrane helix</keyword>
<accession>A0A5A8CF14</accession>
<dbReference type="GO" id="GO:0016887">
    <property type="term" value="F:ATP hydrolysis activity"/>
    <property type="evidence" value="ECO:0007669"/>
    <property type="project" value="InterPro"/>
</dbReference>
<dbReference type="EMBL" id="VLTO01000012">
    <property type="protein sequence ID" value="KAA0175665.1"/>
    <property type="molecule type" value="Genomic_DNA"/>
</dbReference>
<dbReference type="SFLD" id="SFLDS00003">
    <property type="entry name" value="Haloacid_Dehalogenase"/>
    <property type="match status" value="1"/>
</dbReference>
<keyword evidence="2" id="KW-1003">Cell membrane</keyword>
<evidence type="ECO:0008006" key="22">
    <source>
        <dbReference type="Google" id="ProtNLM"/>
    </source>
</evidence>
<dbReference type="Pfam" id="PF13246">
    <property type="entry name" value="Cation_ATPase"/>
    <property type="match status" value="1"/>
</dbReference>
<dbReference type="Pfam" id="PF00689">
    <property type="entry name" value="Cation_ATPase_C"/>
    <property type="match status" value="2"/>
</dbReference>
<dbReference type="InterPro" id="IPR001757">
    <property type="entry name" value="P_typ_ATPase"/>
</dbReference>
<dbReference type="SFLD" id="SFLDG00002">
    <property type="entry name" value="C1.7:_P-type_atpase_like"/>
    <property type="match status" value="1"/>
</dbReference>
<feature type="domain" description="P-type ATPase A" evidence="11">
    <location>
        <begin position="296"/>
        <end position="391"/>
    </location>
</feature>
<dbReference type="SUPFAM" id="SSF81660">
    <property type="entry name" value="Metal cation-transporting ATPase, ATP-binding domain N"/>
    <property type="match status" value="1"/>
</dbReference>
<dbReference type="Gene3D" id="3.40.1110.10">
    <property type="entry name" value="Calcium-transporting ATPase, cytoplasmic domain N"/>
    <property type="match status" value="2"/>
</dbReference>